<protein>
    <submittedName>
        <fullName evidence="2">Uncharacterized protein</fullName>
    </submittedName>
</protein>
<gene>
    <name evidence="2" type="ORF">Tco_0906434</name>
</gene>
<dbReference type="EMBL" id="BQNB010014269">
    <property type="protein sequence ID" value="GJT26159.1"/>
    <property type="molecule type" value="Genomic_DNA"/>
</dbReference>
<evidence type="ECO:0000256" key="1">
    <source>
        <dbReference type="SAM" id="MobiDB-lite"/>
    </source>
</evidence>
<comment type="caution">
    <text evidence="2">The sequence shown here is derived from an EMBL/GenBank/DDBJ whole genome shotgun (WGS) entry which is preliminary data.</text>
</comment>
<feature type="region of interest" description="Disordered" evidence="1">
    <location>
        <begin position="23"/>
        <end position="94"/>
    </location>
</feature>
<reference evidence="2" key="1">
    <citation type="journal article" date="2022" name="Int. J. Mol. Sci.">
        <title>Draft Genome of Tanacetum Coccineum: Genomic Comparison of Closely Related Tanacetum-Family Plants.</title>
        <authorList>
            <person name="Yamashiro T."/>
            <person name="Shiraishi A."/>
            <person name="Nakayama K."/>
            <person name="Satake H."/>
        </authorList>
    </citation>
    <scope>NUCLEOTIDE SEQUENCE</scope>
</reference>
<feature type="compositionally biased region" description="Polar residues" evidence="1">
    <location>
        <begin position="73"/>
        <end position="91"/>
    </location>
</feature>
<proteinExistence type="predicted"/>
<sequence length="254" mass="28690">MNFSVFNCSKEDSVGKPLYSRFTKTNDFKGVPHPLSEDYTPKPQEEIDESLYVYGKKGPQEPEPSVSDDRSSEYSTCQSNDSARSIGTSSKHSVDLESKISRLPSEVTNVNSVRPRVNTGSFNVNNVRSRTIVRTTEEWLLYAVKGNWGTAVKTSASYNWRKTRPNSNYDSRSNFVKTVYFRDPQGKLKVLNSPCFMVKSWLVQDQTVLGKDYSNLLIADSLLKTIWFINAPCYGNEALASPKQTAFGKDSQFR</sequence>
<keyword evidence="3" id="KW-1185">Reference proteome</keyword>
<dbReference type="Proteomes" id="UP001151760">
    <property type="component" value="Unassembled WGS sequence"/>
</dbReference>
<organism evidence="2 3">
    <name type="scientific">Tanacetum coccineum</name>
    <dbReference type="NCBI Taxonomy" id="301880"/>
    <lineage>
        <taxon>Eukaryota</taxon>
        <taxon>Viridiplantae</taxon>
        <taxon>Streptophyta</taxon>
        <taxon>Embryophyta</taxon>
        <taxon>Tracheophyta</taxon>
        <taxon>Spermatophyta</taxon>
        <taxon>Magnoliopsida</taxon>
        <taxon>eudicotyledons</taxon>
        <taxon>Gunneridae</taxon>
        <taxon>Pentapetalae</taxon>
        <taxon>asterids</taxon>
        <taxon>campanulids</taxon>
        <taxon>Asterales</taxon>
        <taxon>Asteraceae</taxon>
        <taxon>Asteroideae</taxon>
        <taxon>Anthemideae</taxon>
        <taxon>Anthemidinae</taxon>
        <taxon>Tanacetum</taxon>
    </lineage>
</organism>
<feature type="compositionally biased region" description="Basic and acidic residues" evidence="1">
    <location>
        <begin position="35"/>
        <end position="45"/>
    </location>
</feature>
<name>A0ABQ5CMM2_9ASTR</name>
<evidence type="ECO:0000313" key="2">
    <source>
        <dbReference type="EMBL" id="GJT26159.1"/>
    </source>
</evidence>
<accession>A0ABQ5CMM2</accession>
<reference evidence="2" key="2">
    <citation type="submission" date="2022-01" db="EMBL/GenBank/DDBJ databases">
        <authorList>
            <person name="Yamashiro T."/>
            <person name="Shiraishi A."/>
            <person name="Satake H."/>
            <person name="Nakayama K."/>
        </authorList>
    </citation>
    <scope>NUCLEOTIDE SEQUENCE</scope>
</reference>
<evidence type="ECO:0000313" key="3">
    <source>
        <dbReference type="Proteomes" id="UP001151760"/>
    </source>
</evidence>